<name>A0A9P1C7E7_9DINO</name>
<dbReference type="Gene3D" id="2.120.10.80">
    <property type="entry name" value="Kelch-type beta propeller"/>
    <property type="match status" value="1"/>
</dbReference>
<dbReference type="PANTHER" id="PTHR46093:SF3">
    <property type="entry name" value="ACYL-COA-BINDING DOMAIN-CONTAINING PROTEIN 4"/>
    <property type="match status" value="1"/>
</dbReference>
<gene>
    <name evidence="3" type="ORF">C1SCF055_LOCUS13799</name>
</gene>
<dbReference type="EMBL" id="CAMXCT030001083">
    <property type="protein sequence ID" value="CAL4773757.1"/>
    <property type="molecule type" value="Genomic_DNA"/>
</dbReference>
<keyword evidence="2" id="KW-0677">Repeat</keyword>
<keyword evidence="1" id="KW-0880">Kelch repeat</keyword>
<dbReference type="PANTHER" id="PTHR46093">
    <property type="entry name" value="ACYL-COA-BINDING DOMAIN-CONTAINING PROTEIN 5"/>
    <property type="match status" value="1"/>
</dbReference>
<dbReference type="AlphaFoldDB" id="A0A9P1C7E7"/>
<dbReference type="Pfam" id="PF24681">
    <property type="entry name" value="Kelch_KLHDC2_KLHL20_DRC7"/>
    <property type="match status" value="1"/>
</dbReference>
<sequence length="565" mass="62154">MACSGRLAEVLNEDALVRICRFLPARPLLELGSSCSDFYHRARNSKELWKGLCSFLLGDTTLMLHEASWSSSSTLGSTAEFYRRLFRAAWSCEDFCYDHRLRRSLLMSLQNEAEGEGSRNQSTELLCMSGHSSETLGPLVIQIGGMRNSLQPDDIVHVTVINLQNRQILRPTLTEDSLKPLQRMRHASCVVMPNSLPQDAAFPGAILVLGGHDANTRAPRLGTPRPAMRRLMFLQVTKDDGSQIRWIERQAFGTIPEYMYNLACASFADGKKVCVFGGDIPTSEEEYERIQDRTCCSFVYVLELTTCTWSAIRTRGLAPDWRSFHAAVSHTSFLDGKDYLITFGGSSEHCEPLAGGHLADMRGYQLDLHDFKWQMGPAEDLPAPRLRFGVARWGRHLLVHGGHGNGLHQSVTRLNLHTLKWGRLKFTNAPPPLGASAFETGAPQAGIVVGGAQQTVLGPRILQRLVVLRLRDHLVEEDGALAPEESHIATGDDERGEADMAMTEVRLQIQTAGGQRRVVSIPVSMLATLGSDQAGATGLLRLLQAVEDNADDADPGPRPAPCPAP</sequence>
<organism evidence="3">
    <name type="scientific">Cladocopium goreaui</name>
    <dbReference type="NCBI Taxonomy" id="2562237"/>
    <lineage>
        <taxon>Eukaryota</taxon>
        <taxon>Sar</taxon>
        <taxon>Alveolata</taxon>
        <taxon>Dinophyceae</taxon>
        <taxon>Suessiales</taxon>
        <taxon>Symbiodiniaceae</taxon>
        <taxon>Cladocopium</taxon>
    </lineage>
</organism>
<dbReference type="InterPro" id="IPR015915">
    <property type="entry name" value="Kelch-typ_b-propeller"/>
</dbReference>
<dbReference type="SUPFAM" id="SSF81383">
    <property type="entry name" value="F-box domain"/>
    <property type="match status" value="1"/>
</dbReference>
<evidence type="ECO:0000256" key="1">
    <source>
        <dbReference type="ARBA" id="ARBA00022441"/>
    </source>
</evidence>
<evidence type="ECO:0000313" key="6">
    <source>
        <dbReference type="Proteomes" id="UP001152797"/>
    </source>
</evidence>
<evidence type="ECO:0000313" key="3">
    <source>
        <dbReference type="EMBL" id="CAI3986445.1"/>
    </source>
</evidence>
<evidence type="ECO:0000313" key="5">
    <source>
        <dbReference type="EMBL" id="CAL4773757.1"/>
    </source>
</evidence>
<comment type="caution">
    <text evidence="3">The sequence shown here is derived from an EMBL/GenBank/DDBJ whole genome shotgun (WGS) entry which is preliminary data.</text>
</comment>
<reference evidence="4" key="2">
    <citation type="submission" date="2024-04" db="EMBL/GenBank/DDBJ databases">
        <authorList>
            <person name="Chen Y."/>
            <person name="Shah S."/>
            <person name="Dougan E. K."/>
            <person name="Thang M."/>
            <person name="Chan C."/>
        </authorList>
    </citation>
    <scope>NUCLEOTIDE SEQUENCE [LARGE SCALE GENOMIC DNA]</scope>
</reference>
<proteinExistence type="predicted"/>
<dbReference type="EMBL" id="CAMXCT010001083">
    <property type="protein sequence ID" value="CAI3986445.1"/>
    <property type="molecule type" value="Genomic_DNA"/>
</dbReference>
<reference evidence="3" key="1">
    <citation type="submission" date="2022-10" db="EMBL/GenBank/DDBJ databases">
        <authorList>
            <person name="Chen Y."/>
            <person name="Dougan E. K."/>
            <person name="Chan C."/>
            <person name="Rhodes N."/>
            <person name="Thang M."/>
        </authorList>
    </citation>
    <scope>NUCLEOTIDE SEQUENCE</scope>
</reference>
<evidence type="ECO:0000256" key="2">
    <source>
        <dbReference type="ARBA" id="ARBA00022737"/>
    </source>
</evidence>
<dbReference type="InterPro" id="IPR036047">
    <property type="entry name" value="F-box-like_dom_sf"/>
</dbReference>
<protein>
    <submittedName>
        <fullName evidence="5">F-box domain-containing protein</fullName>
    </submittedName>
</protein>
<keyword evidence="6" id="KW-1185">Reference proteome</keyword>
<accession>A0A9P1C7E7</accession>
<dbReference type="Proteomes" id="UP001152797">
    <property type="component" value="Unassembled WGS sequence"/>
</dbReference>
<dbReference type="OrthoDB" id="432528at2759"/>
<dbReference type="SUPFAM" id="SSF117281">
    <property type="entry name" value="Kelch motif"/>
    <property type="match status" value="1"/>
</dbReference>
<evidence type="ECO:0000313" key="4">
    <source>
        <dbReference type="EMBL" id="CAL1139820.1"/>
    </source>
</evidence>
<dbReference type="EMBL" id="CAMXCT020001083">
    <property type="protein sequence ID" value="CAL1139820.1"/>
    <property type="molecule type" value="Genomic_DNA"/>
</dbReference>